<name>E4YLD2_OIKDI</name>
<dbReference type="Proteomes" id="UP000011014">
    <property type="component" value="Unassembled WGS sequence"/>
</dbReference>
<dbReference type="EMBL" id="FN654751">
    <property type="protein sequence ID" value="CBY36293.1"/>
    <property type="molecule type" value="Genomic_DNA"/>
</dbReference>
<sequence>IIQDEIDTLSEISLDLVKSDFLDAFRVPLK</sequence>
<reference evidence="1" key="1">
    <citation type="journal article" date="2010" name="Science">
        <title>Plasticity of animal genome architecture unmasked by rapid evolution of a pelagic tunicate.</title>
        <authorList>
            <person name="Denoeud F."/>
            <person name="Henriet S."/>
            <person name="Mungpakdee S."/>
            <person name="Aury J.M."/>
            <person name="Da Silva C."/>
            <person name="Brinkmann H."/>
            <person name="Mikhaleva J."/>
            <person name="Olsen L.C."/>
            <person name="Jubin C."/>
            <person name="Canestro C."/>
            <person name="Bouquet J.M."/>
            <person name="Danks G."/>
            <person name="Poulain J."/>
            <person name="Campsteijn C."/>
            <person name="Adamski M."/>
            <person name="Cross I."/>
            <person name="Yadetie F."/>
            <person name="Muffato M."/>
            <person name="Louis A."/>
            <person name="Butcher S."/>
            <person name="Tsagkogeorga G."/>
            <person name="Konrad A."/>
            <person name="Singh S."/>
            <person name="Jensen M.F."/>
            <person name="Cong E.H."/>
            <person name="Eikeseth-Otteraa H."/>
            <person name="Noel B."/>
            <person name="Anthouard V."/>
            <person name="Porcel B.M."/>
            <person name="Kachouri-Lafond R."/>
            <person name="Nishino A."/>
            <person name="Ugolini M."/>
            <person name="Chourrout P."/>
            <person name="Nishida H."/>
            <person name="Aasland R."/>
            <person name="Huzurbazar S."/>
            <person name="Westhof E."/>
            <person name="Delsuc F."/>
            <person name="Lehrach H."/>
            <person name="Reinhardt R."/>
            <person name="Weissenbach J."/>
            <person name="Roy S.W."/>
            <person name="Artiguenave F."/>
            <person name="Postlethwait J.H."/>
            <person name="Manak J.R."/>
            <person name="Thompson E.M."/>
            <person name="Jaillon O."/>
            <person name="Du Pasquier L."/>
            <person name="Boudinot P."/>
            <person name="Liberles D.A."/>
            <person name="Volff J.N."/>
            <person name="Philippe H."/>
            <person name="Lenhard B."/>
            <person name="Roest Crollius H."/>
            <person name="Wincker P."/>
            <person name="Chourrout D."/>
        </authorList>
    </citation>
    <scope>NUCLEOTIDE SEQUENCE [LARGE SCALE GENOMIC DNA]</scope>
</reference>
<organism evidence="1">
    <name type="scientific">Oikopleura dioica</name>
    <name type="common">Tunicate</name>
    <dbReference type="NCBI Taxonomy" id="34765"/>
    <lineage>
        <taxon>Eukaryota</taxon>
        <taxon>Metazoa</taxon>
        <taxon>Chordata</taxon>
        <taxon>Tunicata</taxon>
        <taxon>Appendicularia</taxon>
        <taxon>Copelata</taxon>
        <taxon>Oikopleuridae</taxon>
        <taxon>Oikopleura</taxon>
    </lineage>
</organism>
<proteinExistence type="predicted"/>
<feature type="non-terminal residue" evidence="1">
    <location>
        <position position="1"/>
    </location>
</feature>
<evidence type="ECO:0000313" key="1">
    <source>
        <dbReference type="EMBL" id="CBY36293.1"/>
    </source>
</evidence>
<protein>
    <submittedName>
        <fullName evidence="1">Uncharacterized protein</fullName>
    </submittedName>
</protein>
<accession>E4YLD2</accession>
<gene>
    <name evidence="1" type="ORF">GSOID_T00028784001</name>
</gene>
<dbReference type="AlphaFoldDB" id="E4YLD2"/>